<sequence length="541" mass="65262">MNRLKKYLECDDDQVLDIYDQLIDEILQHQNEQEQLILNLRDHMQLVDIKKKIRILQLINEIICCNDTNFKSLIQIHFLDLLKEYFEHQSKSLQSNYLCQEDEVEVIELYMFVNKILAYYDTSKIEKPRLSIMKPKSEEFKFQFESRASIFLNDQEQKYEEKEIQTDEDQELIKWKNKWELQFHYNQRLQKINSQLRKELVEYQKKYNQTSYMIEKPHSAILLQQPTKSKETLTISFGQQQLQSQSQQLMKFEDDEEDQIIISDINESNDQTNQIKQISSILKKNENENEKKQKKRVQFVQRKLNIQCYNYQNLLNELEQSELLYLKKCCFSKYGIIYDDRSIQILLQLSDSVEFESCLTILNRTNDDIKLSLIYKQPVNINLRIKDLILNSKKSLKQIIYNDKDELLQLQLHYELHQQKIDKYIIIPNLLHKYLQFNKFTETTYQKHMDEIKNNDTHTMLICQCPNINIDEDKIMKIIPNYIHIKNKYLSSMNYKSIQFYCKIKCDKNSTEFKLLIDSNNEQFGTKLLQQLIFLLIIQKK</sequence>
<feature type="coiled-coil region" evidence="1">
    <location>
        <begin position="152"/>
        <end position="206"/>
    </location>
</feature>
<name>A0A8S1QJU1_PARPR</name>
<dbReference type="OMA" id="EIICCND"/>
<evidence type="ECO:0000313" key="3">
    <source>
        <dbReference type="Proteomes" id="UP000688137"/>
    </source>
</evidence>
<gene>
    <name evidence="2" type="ORF">PPRIM_AZ9-3.1.T1670021</name>
</gene>
<keyword evidence="3" id="KW-1185">Reference proteome</keyword>
<keyword evidence="1" id="KW-0175">Coiled coil</keyword>
<organism evidence="2 3">
    <name type="scientific">Paramecium primaurelia</name>
    <dbReference type="NCBI Taxonomy" id="5886"/>
    <lineage>
        <taxon>Eukaryota</taxon>
        <taxon>Sar</taxon>
        <taxon>Alveolata</taxon>
        <taxon>Ciliophora</taxon>
        <taxon>Intramacronucleata</taxon>
        <taxon>Oligohymenophorea</taxon>
        <taxon>Peniculida</taxon>
        <taxon>Parameciidae</taxon>
        <taxon>Paramecium</taxon>
    </lineage>
</organism>
<reference evidence="2" key="1">
    <citation type="submission" date="2021-01" db="EMBL/GenBank/DDBJ databases">
        <authorList>
            <consortium name="Genoscope - CEA"/>
            <person name="William W."/>
        </authorList>
    </citation>
    <scope>NUCLEOTIDE SEQUENCE</scope>
</reference>
<feature type="coiled-coil region" evidence="1">
    <location>
        <begin position="275"/>
        <end position="303"/>
    </location>
</feature>
<protein>
    <submittedName>
        <fullName evidence="2">Uncharacterized protein</fullName>
    </submittedName>
</protein>
<accession>A0A8S1QJU1</accession>
<dbReference type="EMBL" id="CAJJDM010000176">
    <property type="protein sequence ID" value="CAD8115919.1"/>
    <property type="molecule type" value="Genomic_DNA"/>
</dbReference>
<proteinExistence type="predicted"/>
<dbReference type="AlphaFoldDB" id="A0A8S1QJU1"/>
<evidence type="ECO:0000256" key="1">
    <source>
        <dbReference type="SAM" id="Coils"/>
    </source>
</evidence>
<comment type="caution">
    <text evidence="2">The sequence shown here is derived from an EMBL/GenBank/DDBJ whole genome shotgun (WGS) entry which is preliminary data.</text>
</comment>
<evidence type="ECO:0000313" key="2">
    <source>
        <dbReference type="EMBL" id="CAD8115919.1"/>
    </source>
</evidence>
<dbReference type="Proteomes" id="UP000688137">
    <property type="component" value="Unassembled WGS sequence"/>
</dbReference>